<dbReference type="Pfam" id="PF13231">
    <property type="entry name" value="PMT_2"/>
    <property type="match status" value="1"/>
</dbReference>
<dbReference type="InterPro" id="IPR050297">
    <property type="entry name" value="LipidA_mod_glycosyltrf_83"/>
</dbReference>
<proteinExistence type="predicted"/>
<evidence type="ECO:0000256" key="8">
    <source>
        <dbReference type="SAM" id="Phobius"/>
    </source>
</evidence>
<evidence type="ECO:0000256" key="6">
    <source>
        <dbReference type="ARBA" id="ARBA00022989"/>
    </source>
</evidence>
<keyword evidence="3" id="KW-0328">Glycosyltransferase</keyword>
<name>A0ABS1M0Z1_9NOCA</name>
<reference evidence="10 11" key="1">
    <citation type="submission" date="2021-01" db="EMBL/GenBank/DDBJ databases">
        <title>WGS of actinomycetes isolated from Thailand.</title>
        <authorList>
            <person name="Thawai C."/>
        </authorList>
    </citation>
    <scope>NUCLEOTIDE SEQUENCE [LARGE SCALE GENOMIC DNA]</scope>
    <source>
        <strain evidence="10 11">LPG 2</strain>
    </source>
</reference>
<keyword evidence="11" id="KW-1185">Reference proteome</keyword>
<evidence type="ECO:0000256" key="1">
    <source>
        <dbReference type="ARBA" id="ARBA00004651"/>
    </source>
</evidence>
<organism evidence="10 11">
    <name type="scientific">Nocardia acididurans</name>
    <dbReference type="NCBI Taxonomy" id="2802282"/>
    <lineage>
        <taxon>Bacteria</taxon>
        <taxon>Bacillati</taxon>
        <taxon>Actinomycetota</taxon>
        <taxon>Actinomycetes</taxon>
        <taxon>Mycobacteriales</taxon>
        <taxon>Nocardiaceae</taxon>
        <taxon>Nocardia</taxon>
    </lineage>
</organism>
<accession>A0ABS1M0Z1</accession>
<feature type="transmembrane region" description="Helical" evidence="8">
    <location>
        <begin position="233"/>
        <end position="256"/>
    </location>
</feature>
<keyword evidence="4" id="KW-0808">Transferase</keyword>
<comment type="subcellular location">
    <subcellularLocation>
        <location evidence="1">Cell membrane</location>
        <topology evidence="1">Multi-pass membrane protein</topology>
    </subcellularLocation>
</comment>
<dbReference type="Proteomes" id="UP000602198">
    <property type="component" value="Unassembled WGS sequence"/>
</dbReference>
<comment type="caution">
    <text evidence="10">The sequence shown here is derived from an EMBL/GenBank/DDBJ whole genome shotgun (WGS) entry which is preliminary data.</text>
</comment>
<gene>
    <name evidence="10" type="ORF">JK358_05640</name>
</gene>
<evidence type="ECO:0000256" key="7">
    <source>
        <dbReference type="ARBA" id="ARBA00023136"/>
    </source>
</evidence>
<evidence type="ECO:0000259" key="9">
    <source>
        <dbReference type="Pfam" id="PF13231"/>
    </source>
</evidence>
<evidence type="ECO:0000313" key="11">
    <source>
        <dbReference type="Proteomes" id="UP000602198"/>
    </source>
</evidence>
<evidence type="ECO:0000256" key="4">
    <source>
        <dbReference type="ARBA" id="ARBA00022679"/>
    </source>
</evidence>
<feature type="transmembrane region" description="Helical" evidence="8">
    <location>
        <begin position="188"/>
        <end position="206"/>
    </location>
</feature>
<evidence type="ECO:0000256" key="3">
    <source>
        <dbReference type="ARBA" id="ARBA00022676"/>
    </source>
</evidence>
<feature type="transmembrane region" description="Helical" evidence="8">
    <location>
        <begin position="100"/>
        <end position="118"/>
    </location>
</feature>
<keyword evidence="5 8" id="KW-0812">Transmembrane</keyword>
<dbReference type="InterPro" id="IPR038731">
    <property type="entry name" value="RgtA/B/C-like"/>
</dbReference>
<feature type="domain" description="Glycosyltransferase RgtA/B/C/D-like" evidence="9">
    <location>
        <begin position="46"/>
        <end position="206"/>
    </location>
</feature>
<dbReference type="PANTHER" id="PTHR33908">
    <property type="entry name" value="MANNOSYLTRANSFERASE YKCB-RELATED"/>
    <property type="match status" value="1"/>
</dbReference>
<feature type="transmembrane region" description="Helical" evidence="8">
    <location>
        <begin position="319"/>
        <end position="338"/>
    </location>
</feature>
<feature type="transmembrane region" description="Helical" evidence="8">
    <location>
        <begin position="162"/>
        <end position="179"/>
    </location>
</feature>
<evidence type="ECO:0000256" key="2">
    <source>
        <dbReference type="ARBA" id="ARBA00022475"/>
    </source>
</evidence>
<dbReference type="EMBL" id="JAERRJ010000002">
    <property type="protein sequence ID" value="MBL1073870.1"/>
    <property type="molecule type" value="Genomic_DNA"/>
</dbReference>
<keyword evidence="2" id="KW-1003">Cell membrane</keyword>
<feature type="transmembrane region" description="Helical" evidence="8">
    <location>
        <begin position="67"/>
        <end position="88"/>
    </location>
</feature>
<sequence>MAWWAVAAVAVPATVVLLLSATRYDYFGDELYFLAAGRRLSFGYADQGPGLPLLARLMDTLAPDSFFALRLPAVGLTVLAIVVCAMLARELGGGRWAQTLAALGYATSPFLLLQGTMLTTNAVDCALWTVIGWCVVRWVRTRDDRLLLAAALLSAVDMQVKWLIPFFWIVLALSAWLIGPRELVRRPLLWAGGVVVVLTTVPQLIWQARHGWPQLEMGRVIAGEQGILGGRVLFVPLSLILAGWLGVLLLVWGLVALLRRESLRPYRFLAVALVLLYLVFMVLGGRVYYPAGLYAPIIAAGAVVLVVTAAGLKPVGRRALLAGTTLVTVLGAAMTLYATPWIPAEDIAPAADGTQAAINIGTYGQFGWPELTDAVTTAYHTLPPQQRAETILITETYWQASALDEFGHPHLPPVYSPSRGFGYFGTPGDDATTVLYIGETGEQEARLRAQFERVEPVGEVNTRLGFPGNTQDVTIWKCTGRTRSWAQVWPTWMHL</sequence>
<evidence type="ECO:0000313" key="10">
    <source>
        <dbReference type="EMBL" id="MBL1073870.1"/>
    </source>
</evidence>
<keyword evidence="6 8" id="KW-1133">Transmembrane helix</keyword>
<feature type="transmembrane region" description="Helical" evidence="8">
    <location>
        <begin position="293"/>
        <end position="312"/>
    </location>
</feature>
<keyword evidence="7 8" id="KW-0472">Membrane</keyword>
<protein>
    <submittedName>
        <fullName evidence="10">Glycosyltransferase family 39 protein</fullName>
    </submittedName>
</protein>
<dbReference type="PANTHER" id="PTHR33908:SF11">
    <property type="entry name" value="MEMBRANE PROTEIN"/>
    <property type="match status" value="1"/>
</dbReference>
<evidence type="ECO:0000256" key="5">
    <source>
        <dbReference type="ARBA" id="ARBA00022692"/>
    </source>
</evidence>
<feature type="transmembrane region" description="Helical" evidence="8">
    <location>
        <begin position="268"/>
        <end position="287"/>
    </location>
</feature>